<evidence type="ECO:0000313" key="2">
    <source>
        <dbReference type="Proteomes" id="UP001055879"/>
    </source>
</evidence>
<comment type="caution">
    <text evidence="1">The sequence shown here is derived from an EMBL/GenBank/DDBJ whole genome shotgun (WGS) entry which is preliminary data.</text>
</comment>
<reference evidence="2" key="1">
    <citation type="journal article" date="2022" name="Mol. Ecol. Resour.">
        <title>The genomes of chicory, endive, great burdock and yacon provide insights into Asteraceae palaeo-polyploidization history and plant inulin production.</title>
        <authorList>
            <person name="Fan W."/>
            <person name="Wang S."/>
            <person name="Wang H."/>
            <person name="Wang A."/>
            <person name="Jiang F."/>
            <person name="Liu H."/>
            <person name="Zhao H."/>
            <person name="Xu D."/>
            <person name="Zhang Y."/>
        </authorList>
    </citation>
    <scope>NUCLEOTIDE SEQUENCE [LARGE SCALE GENOMIC DNA]</scope>
    <source>
        <strain evidence="2">cv. Niubang</strain>
    </source>
</reference>
<evidence type="ECO:0000313" key="1">
    <source>
        <dbReference type="EMBL" id="KAI3681053.1"/>
    </source>
</evidence>
<dbReference type="Proteomes" id="UP001055879">
    <property type="component" value="Linkage Group LG13"/>
</dbReference>
<dbReference type="EMBL" id="CM042059">
    <property type="protein sequence ID" value="KAI3681053.1"/>
    <property type="molecule type" value="Genomic_DNA"/>
</dbReference>
<organism evidence="1 2">
    <name type="scientific">Arctium lappa</name>
    <name type="common">Greater burdock</name>
    <name type="synonym">Lappa major</name>
    <dbReference type="NCBI Taxonomy" id="4217"/>
    <lineage>
        <taxon>Eukaryota</taxon>
        <taxon>Viridiplantae</taxon>
        <taxon>Streptophyta</taxon>
        <taxon>Embryophyta</taxon>
        <taxon>Tracheophyta</taxon>
        <taxon>Spermatophyta</taxon>
        <taxon>Magnoliopsida</taxon>
        <taxon>eudicotyledons</taxon>
        <taxon>Gunneridae</taxon>
        <taxon>Pentapetalae</taxon>
        <taxon>asterids</taxon>
        <taxon>campanulids</taxon>
        <taxon>Asterales</taxon>
        <taxon>Asteraceae</taxon>
        <taxon>Carduoideae</taxon>
        <taxon>Cardueae</taxon>
        <taxon>Arctiinae</taxon>
        <taxon>Arctium</taxon>
    </lineage>
</organism>
<keyword evidence="2" id="KW-1185">Reference proteome</keyword>
<gene>
    <name evidence="1" type="ORF">L6452_35835</name>
</gene>
<protein>
    <submittedName>
        <fullName evidence="1">Uncharacterized protein</fullName>
    </submittedName>
</protein>
<accession>A0ACB8YBQ5</accession>
<sequence length="124" mass="14249">MVRGCVSFVRVKEVYGWLPNFLEDHVESEDEKDKKDWHGADHQEEDEGEDQDGFVKEDASERIHIRFKGKVLTPGVVDGKKMTRRNKIGLISMDSIKIIDSSSRINRSVSPTPTFPRRIRCCSD</sequence>
<reference evidence="1 2" key="2">
    <citation type="journal article" date="2022" name="Mol. Ecol. Resour.">
        <title>The genomes of chicory, endive, great burdock and yacon provide insights into Asteraceae paleo-polyploidization history and plant inulin production.</title>
        <authorList>
            <person name="Fan W."/>
            <person name="Wang S."/>
            <person name="Wang H."/>
            <person name="Wang A."/>
            <person name="Jiang F."/>
            <person name="Liu H."/>
            <person name="Zhao H."/>
            <person name="Xu D."/>
            <person name="Zhang Y."/>
        </authorList>
    </citation>
    <scope>NUCLEOTIDE SEQUENCE [LARGE SCALE GENOMIC DNA]</scope>
    <source>
        <strain evidence="2">cv. Niubang</strain>
    </source>
</reference>
<proteinExistence type="predicted"/>
<name>A0ACB8YBQ5_ARCLA</name>